<organism evidence="3 4">
    <name type="scientific">Alicyclobacillus fastidiosus</name>
    <dbReference type="NCBI Taxonomy" id="392011"/>
    <lineage>
        <taxon>Bacteria</taxon>
        <taxon>Bacillati</taxon>
        <taxon>Bacillota</taxon>
        <taxon>Bacilli</taxon>
        <taxon>Bacillales</taxon>
        <taxon>Alicyclobacillaceae</taxon>
        <taxon>Alicyclobacillus</taxon>
    </lineage>
</organism>
<dbReference type="InterPro" id="IPR009936">
    <property type="entry name" value="DUF1468"/>
</dbReference>
<feature type="transmembrane region" description="Helical" evidence="1">
    <location>
        <begin position="34"/>
        <end position="56"/>
    </location>
</feature>
<feature type="transmembrane region" description="Helical" evidence="1">
    <location>
        <begin position="102"/>
        <end position="131"/>
    </location>
</feature>
<gene>
    <name evidence="3" type="ORF">NZD89_17195</name>
</gene>
<feature type="domain" description="DUF1468" evidence="2">
    <location>
        <begin position="12"/>
        <end position="164"/>
    </location>
</feature>
<evidence type="ECO:0000313" key="4">
    <source>
        <dbReference type="Proteomes" id="UP001164761"/>
    </source>
</evidence>
<dbReference type="Pfam" id="PF07331">
    <property type="entry name" value="TctB"/>
    <property type="match status" value="1"/>
</dbReference>
<dbReference type="RefSeq" id="WP_268004016.1">
    <property type="nucleotide sequence ID" value="NZ_CP104067.1"/>
</dbReference>
<evidence type="ECO:0000259" key="2">
    <source>
        <dbReference type="Pfam" id="PF07331"/>
    </source>
</evidence>
<protein>
    <submittedName>
        <fullName evidence="3">Tripartite tricarboxylate transporter TctB family protein</fullName>
    </submittedName>
</protein>
<dbReference type="EMBL" id="CP104067">
    <property type="protein sequence ID" value="WAH40118.1"/>
    <property type="molecule type" value="Genomic_DNA"/>
</dbReference>
<accession>A0ABY6ZB48</accession>
<evidence type="ECO:0000313" key="3">
    <source>
        <dbReference type="EMBL" id="WAH40118.1"/>
    </source>
</evidence>
<sequence>MRRLRLEMLLDIAWIVFASVYVAMASRYPPAGRLIPMVVGVTAIIVGITQLMGNFIPRMRFLTHDRKLGDRKDTAGTPPIALAPEPVPETGEVSQLGQWVSILWAASLILGILLIGFAPAIPLFFFVYFLIQKSHRNWKLAVGAAVAMGILTSGVFARVLDLHLYSGVLFS</sequence>
<keyword evidence="1" id="KW-0812">Transmembrane</keyword>
<name>A0ABY6ZB48_9BACL</name>
<keyword evidence="1" id="KW-0472">Membrane</keyword>
<keyword evidence="4" id="KW-1185">Reference proteome</keyword>
<keyword evidence="1" id="KW-1133">Transmembrane helix</keyword>
<feature type="transmembrane region" description="Helical" evidence="1">
    <location>
        <begin position="137"/>
        <end position="160"/>
    </location>
</feature>
<dbReference type="Proteomes" id="UP001164761">
    <property type="component" value="Chromosome"/>
</dbReference>
<evidence type="ECO:0000256" key="1">
    <source>
        <dbReference type="SAM" id="Phobius"/>
    </source>
</evidence>
<reference evidence="3" key="1">
    <citation type="submission" date="2022-08" db="EMBL/GenBank/DDBJ databases">
        <title>Alicyclobacillus fastidiosus DSM 17978, complete genome.</title>
        <authorList>
            <person name="Wang Q."/>
            <person name="Cai R."/>
            <person name="Wang Z."/>
        </authorList>
    </citation>
    <scope>NUCLEOTIDE SEQUENCE</scope>
    <source>
        <strain evidence="3">DSM 17978</strain>
    </source>
</reference>
<proteinExistence type="predicted"/>